<dbReference type="EMBL" id="LAVV01013628">
    <property type="protein sequence ID" value="KNZ45429.1"/>
    <property type="molecule type" value="Genomic_DNA"/>
</dbReference>
<organism evidence="1 2">
    <name type="scientific">Puccinia sorghi</name>
    <dbReference type="NCBI Taxonomy" id="27349"/>
    <lineage>
        <taxon>Eukaryota</taxon>
        <taxon>Fungi</taxon>
        <taxon>Dikarya</taxon>
        <taxon>Basidiomycota</taxon>
        <taxon>Pucciniomycotina</taxon>
        <taxon>Pucciniomycetes</taxon>
        <taxon>Pucciniales</taxon>
        <taxon>Pucciniaceae</taxon>
        <taxon>Puccinia</taxon>
    </lineage>
</organism>
<name>A0A0L6UA58_9BASI</name>
<accession>A0A0L6UA58</accession>
<evidence type="ECO:0000313" key="1">
    <source>
        <dbReference type="EMBL" id="KNZ45429.1"/>
    </source>
</evidence>
<dbReference type="Proteomes" id="UP000037035">
    <property type="component" value="Unassembled WGS sequence"/>
</dbReference>
<protein>
    <submittedName>
        <fullName evidence="1">Uncharacterized protein</fullName>
    </submittedName>
</protein>
<dbReference type="AlphaFoldDB" id="A0A0L6UA58"/>
<dbReference type="OrthoDB" id="10480708at2759"/>
<gene>
    <name evidence="1" type="ORF">VP01_8120g1</name>
</gene>
<keyword evidence="2" id="KW-1185">Reference proteome</keyword>
<feature type="non-terminal residue" evidence="1">
    <location>
        <position position="1"/>
    </location>
</feature>
<sequence>SFIDNYWNYVVQHLSLKLVSQHHKGSLWAEPIVNVLAKHGLQRKISSDKKAMARTMHQQIYELEGSDLSWDCDTMYIKCFCHNMALVVNAGLNKLSLEAPPPPWICSLFK</sequence>
<reference evidence="1 2" key="1">
    <citation type="submission" date="2015-08" db="EMBL/GenBank/DDBJ databases">
        <title>Next Generation Sequencing and Analysis of the Genome of Puccinia sorghi L Schw, the Causal Agent of Maize Common Rust.</title>
        <authorList>
            <person name="Rochi L."/>
            <person name="Burguener G."/>
            <person name="Darino M."/>
            <person name="Turjanski A."/>
            <person name="Kreff E."/>
            <person name="Dieguez M.J."/>
            <person name="Sacco F."/>
        </authorList>
    </citation>
    <scope>NUCLEOTIDE SEQUENCE [LARGE SCALE GENOMIC DNA]</scope>
    <source>
        <strain evidence="1 2">RO10H11247</strain>
    </source>
</reference>
<proteinExistence type="predicted"/>
<comment type="caution">
    <text evidence="1">The sequence shown here is derived from an EMBL/GenBank/DDBJ whole genome shotgun (WGS) entry which is preliminary data.</text>
</comment>
<dbReference type="VEuPathDB" id="FungiDB:VP01_8120g1"/>
<dbReference type="PANTHER" id="PTHR47501:SF5">
    <property type="entry name" value="HAT C-TERMINAL DIMERISATION DOMAIN-CONTAINING PROTEIN"/>
    <property type="match status" value="1"/>
</dbReference>
<dbReference type="PANTHER" id="PTHR47501">
    <property type="entry name" value="TRANSPOSASE-RELATED"/>
    <property type="match status" value="1"/>
</dbReference>
<evidence type="ECO:0000313" key="2">
    <source>
        <dbReference type="Proteomes" id="UP000037035"/>
    </source>
</evidence>